<organism evidence="1 2">
    <name type="scientific">Citrus x changshan-huyou</name>
    <dbReference type="NCBI Taxonomy" id="2935761"/>
    <lineage>
        <taxon>Eukaryota</taxon>
        <taxon>Viridiplantae</taxon>
        <taxon>Streptophyta</taxon>
        <taxon>Embryophyta</taxon>
        <taxon>Tracheophyta</taxon>
        <taxon>Spermatophyta</taxon>
        <taxon>Magnoliopsida</taxon>
        <taxon>eudicotyledons</taxon>
        <taxon>Gunneridae</taxon>
        <taxon>Pentapetalae</taxon>
        <taxon>rosids</taxon>
        <taxon>malvids</taxon>
        <taxon>Sapindales</taxon>
        <taxon>Rutaceae</taxon>
        <taxon>Aurantioideae</taxon>
        <taxon>Citrus</taxon>
    </lineage>
</organism>
<gene>
    <name evidence="1" type="ORF">WN944_022204</name>
</gene>
<dbReference type="InterPro" id="IPR050231">
    <property type="entry name" value="Iron_ascorbate_oxido_reductase"/>
</dbReference>
<protein>
    <submittedName>
        <fullName evidence="1">Uncharacterized protein</fullName>
    </submittedName>
</protein>
<dbReference type="SUPFAM" id="SSF51197">
    <property type="entry name" value="Clavaminate synthase-like"/>
    <property type="match status" value="1"/>
</dbReference>
<sequence length="124" mass="14137">MKKLADRLMCLSLRSLGTTKEDIKWVGLRGDFKDHPSALNLNYYMACPDPDRAIISNGLYPNVLHPAVATRKNRLSIAYFYGPPLDVQISPIQNLVGRSHPPLYRAITWSEYLRMKAKHSLVRV</sequence>
<dbReference type="EMBL" id="JBCGBO010000001">
    <property type="protein sequence ID" value="KAK9229245.1"/>
    <property type="molecule type" value="Genomic_DNA"/>
</dbReference>
<keyword evidence="2" id="KW-1185">Reference proteome</keyword>
<dbReference type="Gene3D" id="2.60.120.330">
    <property type="entry name" value="B-lactam Antibiotic, Isopenicillin N Synthase, Chain"/>
    <property type="match status" value="1"/>
</dbReference>
<dbReference type="Proteomes" id="UP001428341">
    <property type="component" value="Unassembled WGS sequence"/>
</dbReference>
<evidence type="ECO:0000313" key="1">
    <source>
        <dbReference type="EMBL" id="KAK9229245.1"/>
    </source>
</evidence>
<proteinExistence type="predicted"/>
<dbReference type="PANTHER" id="PTHR47990">
    <property type="entry name" value="2-OXOGLUTARATE (2OG) AND FE(II)-DEPENDENT OXYGENASE SUPERFAMILY PROTEIN-RELATED"/>
    <property type="match status" value="1"/>
</dbReference>
<evidence type="ECO:0000313" key="2">
    <source>
        <dbReference type="Proteomes" id="UP001428341"/>
    </source>
</evidence>
<dbReference type="AlphaFoldDB" id="A0AAP0R0A7"/>
<accession>A0AAP0R0A7</accession>
<comment type="caution">
    <text evidence="1">The sequence shown here is derived from an EMBL/GenBank/DDBJ whole genome shotgun (WGS) entry which is preliminary data.</text>
</comment>
<name>A0AAP0R0A7_9ROSI</name>
<dbReference type="InterPro" id="IPR027443">
    <property type="entry name" value="IPNS-like_sf"/>
</dbReference>
<reference evidence="1 2" key="1">
    <citation type="submission" date="2024-05" db="EMBL/GenBank/DDBJ databases">
        <title>Haplotype-resolved chromosome-level genome assembly of Huyou (Citrus changshanensis).</title>
        <authorList>
            <person name="Miao C."/>
            <person name="Chen W."/>
            <person name="Wu Y."/>
            <person name="Wang L."/>
            <person name="Zhao S."/>
            <person name="Grierson D."/>
            <person name="Xu C."/>
            <person name="Chen K."/>
        </authorList>
    </citation>
    <scope>NUCLEOTIDE SEQUENCE [LARGE SCALE GENOMIC DNA]</scope>
    <source>
        <strain evidence="1">01-14</strain>
        <tissue evidence="1">Leaf</tissue>
    </source>
</reference>